<reference evidence="1" key="2">
    <citation type="journal article" date="2015" name="Fish Shellfish Immunol.">
        <title>Early steps in the European eel (Anguilla anguilla)-Vibrio vulnificus interaction in the gills: Role of the RtxA13 toxin.</title>
        <authorList>
            <person name="Callol A."/>
            <person name="Pajuelo D."/>
            <person name="Ebbesson L."/>
            <person name="Teles M."/>
            <person name="MacKenzie S."/>
            <person name="Amaro C."/>
        </authorList>
    </citation>
    <scope>NUCLEOTIDE SEQUENCE</scope>
</reference>
<organism evidence="1">
    <name type="scientific">Anguilla anguilla</name>
    <name type="common">European freshwater eel</name>
    <name type="synonym">Muraena anguilla</name>
    <dbReference type="NCBI Taxonomy" id="7936"/>
    <lineage>
        <taxon>Eukaryota</taxon>
        <taxon>Metazoa</taxon>
        <taxon>Chordata</taxon>
        <taxon>Craniata</taxon>
        <taxon>Vertebrata</taxon>
        <taxon>Euteleostomi</taxon>
        <taxon>Actinopterygii</taxon>
        <taxon>Neopterygii</taxon>
        <taxon>Teleostei</taxon>
        <taxon>Anguilliformes</taxon>
        <taxon>Anguillidae</taxon>
        <taxon>Anguilla</taxon>
    </lineage>
</organism>
<dbReference type="AlphaFoldDB" id="A0A0E9VTL1"/>
<dbReference type="EMBL" id="GBXM01027190">
    <property type="protein sequence ID" value="JAH81387.1"/>
    <property type="molecule type" value="Transcribed_RNA"/>
</dbReference>
<sequence length="37" mass="4326">MLCILNRCLLCLKWGVPFCDRPFQPNTTRFSALSFSF</sequence>
<accession>A0A0E9VTL1</accession>
<reference evidence="1" key="1">
    <citation type="submission" date="2014-11" db="EMBL/GenBank/DDBJ databases">
        <authorList>
            <person name="Amaro Gonzalez C."/>
        </authorList>
    </citation>
    <scope>NUCLEOTIDE SEQUENCE</scope>
</reference>
<protein>
    <submittedName>
        <fullName evidence="1">Uncharacterized protein</fullName>
    </submittedName>
</protein>
<name>A0A0E9VTL1_ANGAN</name>
<evidence type="ECO:0000313" key="1">
    <source>
        <dbReference type="EMBL" id="JAH81387.1"/>
    </source>
</evidence>
<proteinExistence type="predicted"/>